<dbReference type="InterPro" id="IPR019787">
    <property type="entry name" value="Znf_PHD-finger"/>
</dbReference>
<dbReference type="Pfam" id="PF00628">
    <property type="entry name" value="PHD"/>
    <property type="match status" value="2"/>
</dbReference>
<accession>A0A834ZVJ7</accession>
<dbReference type="SMART" id="SM00249">
    <property type="entry name" value="PHD"/>
    <property type="match status" value="2"/>
</dbReference>
<dbReference type="PROSITE" id="PS01359">
    <property type="entry name" value="ZF_PHD_1"/>
    <property type="match status" value="2"/>
</dbReference>
<evidence type="ECO:0000313" key="8">
    <source>
        <dbReference type="Proteomes" id="UP000636709"/>
    </source>
</evidence>
<dbReference type="InterPro" id="IPR011011">
    <property type="entry name" value="Znf_FYVE_PHD"/>
</dbReference>
<dbReference type="PROSITE" id="PS50016">
    <property type="entry name" value="ZF_PHD_2"/>
    <property type="match status" value="2"/>
</dbReference>
<dbReference type="AlphaFoldDB" id="A0A834ZVJ7"/>
<evidence type="ECO:0000313" key="7">
    <source>
        <dbReference type="EMBL" id="KAF8642711.1"/>
    </source>
</evidence>
<evidence type="ECO:0000256" key="4">
    <source>
        <dbReference type="PROSITE-ProRule" id="PRU00146"/>
    </source>
</evidence>
<reference evidence="7" key="1">
    <citation type="submission" date="2020-07" db="EMBL/GenBank/DDBJ databases">
        <title>Genome sequence and genetic diversity analysis of an under-domesticated orphan crop, white fonio (Digitaria exilis).</title>
        <authorList>
            <person name="Bennetzen J.L."/>
            <person name="Chen S."/>
            <person name="Ma X."/>
            <person name="Wang X."/>
            <person name="Yssel A.E.J."/>
            <person name="Chaluvadi S.R."/>
            <person name="Johnson M."/>
            <person name="Gangashetty P."/>
            <person name="Hamidou F."/>
            <person name="Sanogo M.D."/>
            <person name="Zwaenepoel A."/>
            <person name="Wallace J."/>
            <person name="Van De Peer Y."/>
            <person name="Van Deynze A."/>
        </authorList>
    </citation>
    <scope>NUCLEOTIDE SEQUENCE</scope>
    <source>
        <tissue evidence="7">Leaves</tissue>
    </source>
</reference>
<dbReference type="SUPFAM" id="SSF57903">
    <property type="entry name" value="FYVE/PHD zinc finger"/>
    <property type="match status" value="2"/>
</dbReference>
<dbReference type="Gene3D" id="3.30.40.10">
    <property type="entry name" value="Zinc/RING finger domain, C3HC4 (zinc finger)"/>
    <property type="match status" value="2"/>
</dbReference>
<evidence type="ECO:0000256" key="1">
    <source>
        <dbReference type="ARBA" id="ARBA00022723"/>
    </source>
</evidence>
<dbReference type="EMBL" id="JACEFO010003286">
    <property type="protein sequence ID" value="KAF8642711.1"/>
    <property type="molecule type" value="Genomic_DNA"/>
</dbReference>
<evidence type="ECO:0000256" key="2">
    <source>
        <dbReference type="ARBA" id="ARBA00022771"/>
    </source>
</evidence>
<evidence type="ECO:0000256" key="3">
    <source>
        <dbReference type="ARBA" id="ARBA00022833"/>
    </source>
</evidence>
<comment type="caution">
    <text evidence="7">The sequence shown here is derived from an EMBL/GenBank/DDBJ whole genome shotgun (WGS) entry which is preliminary data.</text>
</comment>
<keyword evidence="2 4" id="KW-0863">Zinc-finger</keyword>
<evidence type="ECO:0000259" key="6">
    <source>
        <dbReference type="PROSITE" id="PS50016"/>
    </source>
</evidence>
<dbReference type="InterPro" id="IPR019786">
    <property type="entry name" value="Zinc_finger_PHD-type_CS"/>
</dbReference>
<keyword evidence="3" id="KW-0862">Zinc</keyword>
<sequence>MAPSKSKVPKLSETASQGCCKFCAEPEEKGKRFLICGHSLCMYKYYHIRCLSPEQIASEQQLGKRRWYCPSCLCRKCFRNVNDHEIILCDGCDEAYHLSCMEPPRTDVPKGDWYCKLCTEAKARRLEMKKLEQKMLKEHRKSDRAMVKSTKYLGFELLLSASDELEKREAAELRGNEEAAMAAQKPGGDEEAAAVAE</sequence>
<evidence type="ECO:0000256" key="5">
    <source>
        <dbReference type="SAM" id="MobiDB-lite"/>
    </source>
</evidence>
<feature type="region of interest" description="Disordered" evidence="5">
    <location>
        <begin position="174"/>
        <end position="197"/>
    </location>
</feature>
<proteinExistence type="predicted"/>
<dbReference type="GO" id="GO:0008270">
    <property type="term" value="F:zinc ion binding"/>
    <property type="evidence" value="ECO:0007669"/>
    <property type="project" value="UniProtKB-KW"/>
</dbReference>
<organism evidence="7 8">
    <name type="scientific">Digitaria exilis</name>
    <dbReference type="NCBI Taxonomy" id="1010633"/>
    <lineage>
        <taxon>Eukaryota</taxon>
        <taxon>Viridiplantae</taxon>
        <taxon>Streptophyta</taxon>
        <taxon>Embryophyta</taxon>
        <taxon>Tracheophyta</taxon>
        <taxon>Spermatophyta</taxon>
        <taxon>Magnoliopsida</taxon>
        <taxon>Liliopsida</taxon>
        <taxon>Poales</taxon>
        <taxon>Poaceae</taxon>
        <taxon>PACMAD clade</taxon>
        <taxon>Panicoideae</taxon>
        <taxon>Panicodae</taxon>
        <taxon>Paniceae</taxon>
        <taxon>Anthephorinae</taxon>
        <taxon>Digitaria</taxon>
    </lineage>
</organism>
<dbReference type="PANTHER" id="PTHR47162:SF9">
    <property type="entry name" value="PHD FINGER PROTEIN EHD3-LIKE"/>
    <property type="match status" value="1"/>
</dbReference>
<feature type="domain" description="PHD-type" evidence="6">
    <location>
        <begin position="17"/>
        <end position="75"/>
    </location>
</feature>
<dbReference type="OrthoDB" id="1903104at2759"/>
<dbReference type="InterPro" id="IPR001965">
    <property type="entry name" value="Znf_PHD"/>
</dbReference>
<dbReference type="InterPro" id="IPR013083">
    <property type="entry name" value="Znf_RING/FYVE/PHD"/>
</dbReference>
<gene>
    <name evidence="7" type="ORF">HU200_067088</name>
</gene>
<keyword evidence="8" id="KW-1185">Reference proteome</keyword>
<dbReference type="Proteomes" id="UP000636709">
    <property type="component" value="Unassembled WGS sequence"/>
</dbReference>
<protein>
    <recommendedName>
        <fullName evidence="6">PHD-type domain-containing protein</fullName>
    </recommendedName>
</protein>
<keyword evidence="1" id="KW-0479">Metal-binding</keyword>
<feature type="domain" description="PHD-type" evidence="6">
    <location>
        <begin position="71"/>
        <end position="121"/>
    </location>
</feature>
<name>A0A834ZVJ7_9POAL</name>
<dbReference type="PANTHER" id="PTHR47162">
    <property type="entry name" value="OS02G0192300 PROTEIN"/>
    <property type="match status" value="1"/>
</dbReference>